<evidence type="ECO:0000256" key="1">
    <source>
        <dbReference type="ARBA" id="ARBA00004167"/>
    </source>
</evidence>
<dbReference type="PANTHER" id="PTHR30093:SF44">
    <property type="entry name" value="TYPE II SECRETION SYSTEM CORE PROTEIN G"/>
    <property type="match status" value="1"/>
</dbReference>
<dbReference type="GO" id="GO:0016020">
    <property type="term" value="C:membrane"/>
    <property type="evidence" value="ECO:0007669"/>
    <property type="project" value="UniProtKB-SubCell"/>
</dbReference>
<evidence type="ECO:0000313" key="8">
    <source>
        <dbReference type="Proteomes" id="UP000725649"/>
    </source>
</evidence>
<sequence>MQVFFMNKKAGFTLVEILVVVLIIGILVAWAMPSYEKAVAEARSAQLQSSLSSAVKASETYYMATGRWPSSFNSLTFDSNLTTLPGSASTCDKNLLPKSVKRGKDFELVIYNASGNLQHNFISAHFIDGKYKCAGFVHYNYLGNGWQSAEADLKGKTFCAEYLYNRNCTGYNCKNFCEQVMSKTFKRYVQLINLFE</sequence>
<evidence type="ECO:0000256" key="4">
    <source>
        <dbReference type="ARBA" id="ARBA00022989"/>
    </source>
</evidence>
<keyword evidence="3 6" id="KW-0812">Transmembrane</keyword>
<dbReference type="PANTHER" id="PTHR30093">
    <property type="entry name" value="GENERAL SECRETION PATHWAY PROTEIN G"/>
    <property type="match status" value="1"/>
</dbReference>
<dbReference type="InterPro" id="IPR045584">
    <property type="entry name" value="Pilin-like"/>
</dbReference>
<dbReference type="InterPro" id="IPR012902">
    <property type="entry name" value="N_methyl_site"/>
</dbReference>
<keyword evidence="2" id="KW-0488">Methylation</keyword>
<gene>
    <name evidence="7" type="ORF">E7027_05745</name>
</gene>
<name>A0A928DQA8_9BACT</name>
<dbReference type="PROSITE" id="PS00409">
    <property type="entry name" value="PROKAR_NTER_METHYL"/>
    <property type="match status" value="1"/>
</dbReference>
<dbReference type="Proteomes" id="UP000725649">
    <property type="component" value="Unassembled WGS sequence"/>
</dbReference>
<evidence type="ECO:0000256" key="3">
    <source>
        <dbReference type="ARBA" id="ARBA00022692"/>
    </source>
</evidence>
<dbReference type="NCBIfam" id="TIGR02532">
    <property type="entry name" value="IV_pilin_GFxxxE"/>
    <property type="match status" value="1"/>
</dbReference>
<dbReference type="EMBL" id="SUVG01000006">
    <property type="protein sequence ID" value="MBE6421608.1"/>
    <property type="molecule type" value="Genomic_DNA"/>
</dbReference>
<evidence type="ECO:0000256" key="2">
    <source>
        <dbReference type="ARBA" id="ARBA00022481"/>
    </source>
</evidence>
<keyword evidence="5 6" id="KW-0472">Membrane</keyword>
<proteinExistence type="predicted"/>
<accession>A0A928DQA8</accession>
<dbReference type="Gene3D" id="3.30.700.10">
    <property type="entry name" value="Glycoprotein, Type 4 Pilin"/>
    <property type="match status" value="1"/>
</dbReference>
<dbReference type="Pfam" id="PF07963">
    <property type="entry name" value="N_methyl"/>
    <property type="match status" value="1"/>
</dbReference>
<feature type="transmembrane region" description="Helical" evidence="6">
    <location>
        <begin position="12"/>
        <end position="32"/>
    </location>
</feature>
<protein>
    <submittedName>
        <fullName evidence="7">Type II secretion system protein</fullName>
    </submittedName>
</protein>
<dbReference type="AlphaFoldDB" id="A0A928DQA8"/>
<organism evidence="7 8">
    <name type="scientific">Candidatus Avelusimicrobium gallicola</name>
    <dbReference type="NCBI Taxonomy" id="2562704"/>
    <lineage>
        <taxon>Bacteria</taxon>
        <taxon>Pseudomonadati</taxon>
        <taxon>Elusimicrobiota</taxon>
        <taxon>Elusimicrobia</taxon>
        <taxon>Elusimicrobiales</taxon>
        <taxon>Elusimicrobiaceae</taxon>
        <taxon>Candidatus Avelusimicrobium</taxon>
    </lineage>
</organism>
<reference evidence="7" key="1">
    <citation type="submission" date="2019-04" db="EMBL/GenBank/DDBJ databases">
        <title>Evolution of Biomass-Degrading Anaerobic Consortia Revealed by Metagenomics.</title>
        <authorList>
            <person name="Peng X."/>
        </authorList>
    </citation>
    <scope>NUCLEOTIDE SEQUENCE</scope>
    <source>
        <strain evidence="7">SIG66</strain>
    </source>
</reference>
<keyword evidence="4 6" id="KW-1133">Transmembrane helix</keyword>
<dbReference type="SUPFAM" id="SSF54523">
    <property type="entry name" value="Pili subunits"/>
    <property type="match status" value="1"/>
</dbReference>
<comment type="caution">
    <text evidence="7">The sequence shown here is derived from an EMBL/GenBank/DDBJ whole genome shotgun (WGS) entry which is preliminary data.</text>
</comment>
<evidence type="ECO:0000313" key="7">
    <source>
        <dbReference type="EMBL" id="MBE6421608.1"/>
    </source>
</evidence>
<evidence type="ECO:0000256" key="5">
    <source>
        <dbReference type="ARBA" id="ARBA00023136"/>
    </source>
</evidence>
<evidence type="ECO:0000256" key="6">
    <source>
        <dbReference type="SAM" id="Phobius"/>
    </source>
</evidence>
<comment type="subcellular location">
    <subcellularLocation>
        <location evidence="1">Membrane</location>
        <topology evidence="1">Single-pass membrane protein</topology>
    </subcellularLocation>
</comment>